<keyword evidence="1" id="KW-0175">Coiled coil</keyword>
<feature type="region of interest" description="Disordered" evidence="2">
    <location>
        <begin position="157"/>
        <end position="194"/>
    </location>
</feature>
<dbReference type="InterPro" id="IPR044822">
    <property type="entry name" value="Myb_DNA-bind_4"/>
</dbReference>
<organism evidence="4">
    <name type="scientific">Bactrocera dorsalis</name>
    <name type="common">Oriental fruit fly</name>
    <name type="synonym">Dacus dorsalis</name>
    <dbReference type="NCBI Taxonomy" id="27457"/>
    <lineage>
        <taxon>Eukaryota</taxon>
        <taxon>Metazoa</taxon>
        <taxon>Ecdysozoa</taxon>
        <taxon>Arthropoda</taxon>
        <taxon>Hexapoda</taxon>
        <taxon>Insecta</taxon>
        <taxon>Pterygota</taxon>
        <taxon>Neoptera</taxon>
        <taxon>Endopterygota</taxon>
        <taxon>Diptera</taxon>
        <taxon>Brachycera</taxon>
        <taxon>Muscomorpha</taxon>
        <taxon>Tephritoidea</taxon>
        <taxon>Tephritidae</taxon>
        <taxon>Bactrocera</taxon>
        <taxon>Bactrocera</taxon>
    </lineage>
</organism>
<evidence type="ECO:0000256" key="1">
    <source>
        <dbReference type="SAM" id="Coils"/>
    </source>
</evidence>
<feature type="region of interest" description="Disordered" evidence="2">
    <location>
        <begin position="473"/>
        <end position="503"/>
    </location>
</feature>
<evidence type="ECO:0000313" key="4">
    <source>
        <dbReference type="EMBL" id="JAC50822.1"/>
    </source>
</evidence>
<feature type="region of interest" description="Disordered" evidence="2">
    <location>
        <begin position="540"/>
        <end position="578"/>
    </location>
</feature>
<dbReference type="OrthoDB" id="691673at2759"/>
<dbReference type="EMBL" id="GAKP01008131">
    <property type="protein sequence ID" value="JAC50821.1"/>
    <property type="molecule type" value="Transcribed_RNA"/>
</dbReference>
<dbReference type="EMBL" id="GAKP01008130">
    <property type="protein sequence ID" value="JAC50822.1"/>
    <property type="molecule type" value="Transcribed_RNA"/>
</dbReference>
<feature type="coiled-coil region" evidence="1">
    <location>
        <begin position="640"/>
        <end position="674"/>
    </location>
</feature>
<evidence type="ECO:0000256" key="2">
    <source>
        <dbReference type="SAM" id="MobiDB-lite"/>
    </source>
</evidence>
<feature type="compositionally biased region" description="Low complexity" evidence="2">
    <location>
        <begin position="489"/>
        <end position="498"/>
    </location>
</feature>
<feature type="region of interest" description="Disordered" evidence="2">
    <location>
        <begin position="737"/>
        <end position="782"/>
    </location>
</feature>
<feature type="compositionally biased region" description="Polar residues" evidence="2">
    <location>
        <begin position="182"/>
        <end position="193"/>
    </location>
</feature>
<reference evidence="4" key="1">
    <citation type="journal article" date="2014" name="BMC Genomics">
        <title>Characterizing the developmental transcriptome of the oriental fruit fly, Bactrocera dorsalis (Diptera: Tephritidae) through comparative genomic analysis with Drosophila melanogaster utilizing modENCODE datasets.</title>
        <authorList>
            <person name="Geib S.M."/>
            <person name="Calla B."/>
            <person name="Hall B."/>
            <person name="Hou S."/>
            <person name="Manoukis N.C."/>
        </authorList>
    </citation>
    <scope>NUCLEOTIDE SEQUENCE</scope>
    <source>
        <strain evidence="4">Punador</strain>
    </source>
</reference>
<sequence length="782" mass="87385">MLMPRLQYHLNGYNPDMSITLSMQHQQQHINQLLNTAATATGIVGDVDALLTPIQNNNAMPRNLWRTNEIMEMLIIMQEIKALEMLSVKTIKSELVFRKVERIMHLRGFRKKSHVQIWTKWKFLKSTYTTSSRNGIIPKMIPQPIYEELHKMLQNANSSCSGRSTSDCGNSNTSFDGDDSNGDTPNNCSNGSESKLVISGVEGGYSVADKSSLDSRVAGHESDEENGLAHPIFGFRLGLVKQEPADTGYECSGVKEKESTASIQFQTEVKQEVTEEEDAPTISTSPSPQVPAEEQSKHQQPQRQSLPEIMILSRRSTRPSTTTNTSTTTSIPNVTSTPKSGISASQAQPEAANNTSSSAPLPPLRIARFAKMPPSEITTDSNINLPPPPLTINPSSHTLRLSSAYSSGTYAINGKGNSNNNVLTFTRKLANINPQTVTITTPGHQTAVHPYIRQQEVVMSDLNVAAVAPHEHRAPQPFYGFPDGPSTSQQAQQQQVQQIEARKRRLKASIMNAMPPKRVSHAPETLTKATSLQAKLDYSGQFKDDGLNDSSNEEDNSIYQAQPHHGGEQPSPDNTERNQGYTRLLQDMAISLRQMQREAINEFFKRQMKLAREEHEFQMRQDALLMQAFKEQAQQFQQMSKELLGSAVKLEKRKKRLEKQAQKQFTNNRKANTRQMQARSGENVKVLLNGLNKAKVEHKEVLDESKKDVKVLMRNIHAQLELTEDDDEDDEQNRYEYDVSEYLQNNGTDGMMQKPGGAQNTLEEKDCSEKNSITSDPIQILG</sequence>
<feature type="compositionally biased region" description="Polar residues" evidence="2">
    <location>
        <begin position="157"/>
        <end position="175"/>
    </location>
</feature>
<evidence type="ECO:0000259" key="3">
    <source>
        <dbReference type="Pfam" id="PF13837"/>
    </source>
</evidence>
<protein>
    <recommendedName>
        <fullName evidence="3">Myb/SANT-like DNA-binding domain-containing protein</fullName>
    </recommendedName>
</protein>
<feature type="compositionally biased region" description="Polar residues" evidence="2">
    <location>
        <begin position="339"/>
        <end position="359"/>
    </location>
</feature>
<dbReference type="AlphaFoldDB" id="A0A034W932"/>
<proteinExistence type="predicted"/>
<feature type="compositionally biased region" description="Low complexity" evidence="2">
    <location>
        <begin position="318"/>
        <end position="338"/>
    </location>
</feature>
<feature type="compositionally biased region" description="Polar residues" evidence="2">
    <location>
        <begin position="770"/>
        <end position="782"/>
    </location>
</feature>
<name>A0A034W932_BACDO</name>
<accession>A0A034W932</accession>
<feature type="region of interest" description="Disordered" evidence="2">
    <location>
        <begin position="270"/>
        <end position="361"/>
    </location>
</feature>
<feature type="domain" description="Myb/SANT-like DNA-binding" evidence="3">
    <location>
        <begin position="62"/>
        <end position="152"/>
    </location>
</feature>
<dbReference type="Pfam" id="PF13837">
    <property type="entry name" value="Myb_DNA-bind_4"/>
    <property type="match status" value="1"/>
</dbReference>